<dbReference type="EMBL" id="RMVG01000009">
    <property type="protein sequence ID" value="RPD99850.1"/>
    <property type="molecule type" value="Genomic_DNA"/>
</dbReference>
<dbReference type="InterPro" id="IPR029058">
    <property type="entry name" value="AB_hydrolase_fold"/>
</dbReference>
<dbReference type="Pfam" id="PF12146">
    <property type="entry name" value="Hydrolase_4"/>
    <property type="match status" value="1"/>
</dbReference>
<dbReference type="RefSeq" id="WP_123801442.1">
    <property type="nucleotide sequence ID" value="NZ_RMVG01000009.1"/>
</dbReference>
<dbReference type="SUPFAM" id="SSF53474">
    <property type="entry name" value="alpha/beta-Hydrolases"/>
    <property type="match status" value="1"/>
</dbReference>
<comment type="caution">
    <text evidence="2">The sequence shown here is derived from an EMBL/GenBank/DDBJ whole genome shotgun (WGS) entry which is preliminary data.</text>
</comment>
<evidence type="ECO:0000259" key="1">
    <source>
        <dbReference type="Pfam" id="PF12146"/>
    </source>
</evidence>
<feature type="domain" description="Serine aminopeptidase S33" evidence="1">
    <location>
        <begin position="100"/>
        <end position="229"/>
    </location>
</feature>
<proteinExistence type="predicted"/>
<keyword evidence="3" id="KW-1185">Reference proteome</keyword>
<dbReference type="Proteomes" id="UP000281332">
    <property type="component" value="Unassembled WGS sequence"/>
</dbReference>
<protein>
    <submittedName>
        <fullName evidence="2">Alpha/beta fold hydrolase</fullName>
    </submittedName>
</protein>
<reference evidence="2 3" key="1">
    <citation type="submission" date="2018-11" db="EMBL/GenBank/DDBJ databases">
        <title>Whole genome sequencing of Pantoea sp. RIT388.</title>
        <authorList>
            <person name="Gan H.M."/>
            <person name="Hudson A.O."/>
        </authorList>
    </citation>
    <scope>NUCLEOTIDE SEQUENCE [LARGE SCALE GENOMIC DNA]</scope>
    <source>
        <strain evidence="2 3">RIT388</strain>
    </source>
</reference>
<name>A0A3N4P5D7_9GAMM</name>
<dbReference type="InterPro" id="IPR022742">
    <property type="entry name" value="Hydrolase_4"/>
</dbReference>
<dbReference type="AlphaFoldDB" id="A0A3N4P5D7"/>
<organism evidence="2 3">
    <name type="scientific">Candidatus Pantoea deserta</name>
    <dbReference type="NCBI Taxonomy" id="1869313"/>
    <lineage>
        <taxon>Bacteria</taxon>
        <taxon>Pseudomonadati</taxon>
        <taxon>Pseudomonadota</taxon>
        <taxon>Gammaproteobacteria</taxon>
        <taxon>Enterobacterales</taxon>
        <taxon>Erwiniaceae</taxon>
        <taxon>Pantoea</taxon>
    </lineage>
</organism>
<keyword evidence="2" id="KW-0378">Hydrolase</keyword>
<dbReference type="GO" id="GO:0016787">
    <property type="term" value="F:hydrolase activity"/>
    <property type="evidence" value="ECO:0007669"/>
    <property type="project" value="UniProtKB-KW"/>
</dbReference>
<dbReference type="Gene3D" id="3.40.50.1820">
    <property type="entry name" value="alpha/beta hydrolase"/>
    <property type="match status" value="1"/>
</dbReference>
<dbReference type="OrthoDB" id="8476759at2"/>
<sequence length="480" mass="52817">MLLLCFFIGRIYQSEQGPPLHRWHTWSADEMSPDEIDHASFAGYLSREEAIFRDMRLNLDNRLSEDEKTAINRFNARSPVYPAHFHTDWNRSFVLMPQGAPKGIAVLLHGLTDSPYSMRYLAEDYQQKGFIAVVPRLPGHGTAPGSLTRVNWKAWLATTRLAVREATRLAGSPLPLHLVGYSNGGALAIKYALDQLDDPALPAPQQIVLLSPMVGVNGYARFAGLAGWPAWFPAFARTAWLSVVPEYNPFKYNSFPVNAARQSWLLTQALQSQIVQQSRRGKLAALPPVLTFQSITDATVSTAAVVNALYRYLPRNGSRLVIFDINQAANISALFRAALPSATDRLLPKAPRSYATVVITNATPATLHASARLTPAGSAVEQVEPLSLSWPQDMFSLSHIALPFPLNDSLYGLHPSVVNRYGISLGAMALRGESASLNVGPETFMRATSNPFFDDMMTRINQHIACSQQADYASCIDALP</sequence>
<evidence type="ECO:0000313" key="2">
    <source>
        <dbReference type="EMBL" id="RPD99850.1"/>
    </source>
</evidence>
<accession>A0A3N4P5D7</accession>
<gene>
    <name evidence="2" type="ORF">BBB56_12870</name>
</gene>
<evidence type="ECO:0000313" key="3">
    <source>
        <dbReference type="Proteomes" id="UP000281332"/>
    </source>
</evidence>